<gene>
    <name evidence="1" type="ORF">TSUD_190270</name>
</gene>
<dbReference type="Proteomes" id="UP000242715">
    <property type="component" value="Unassembled WGS sequence"/>
</dbReference>
<accession>A0A2Z6PM57</accession>
<organism evidence="1 2">
    <name type="scientific">Trifolium subterraneum</name>
    <name type="common">Subterranean clover</name>
    <dbReference type="NCBI Taxonomy" id="3900"/>
    <lineage>
        <taxon>Eukaryota</taxon>
        <taxon>Viridiplantae</taxon>
        <taxon>Streptophyta</taxon>
        <taxon>Embryophyta</taxon>
        <taxon>Tracheophyta</taxon>
        <taxon>Spermatophyta</taxon>
        <taxon>Magnoliopsida</taxon>
        <taxon>eudicotyledons</taxon>
        <taxon>Gunneridae</taxon>
        <taxon>Pentapetalae</taxon>
        <taxon>rosids</taxon>
        <taxon>fabids</taxon>
        <taxon>Fabales</taxon>
        <taxon>Fabaceae</taxon>
        <taxon>Papilionoideae</taxon>
        <taxon>50 kb inversion clade</taxon>
        <taxon>NPAAA clade</taxon>
        <taxon>Hologalegina</taxon>
        <taxon>IRL clade</taxon>
        <taxon>Trifolieae</taxon>
        <taxon>Trifolium</taxon>
    </lineage>
</organism>
<dbReference type="Gene3D" id="1.10.510.10">
    <property type="entry name" value="Transferase(Phosphotransferase) domain 1"/>
    <property type="match status" value="1"/>
</dbReference>
<sequence length="235" mass="26149">MNNRDEDYYGIRELMDPLVRNTVNLTGFERFLELTMQCVEESASARPTMSEVVKALETILQNDGMNTNSTSASSSANDFGVSKGGAAMRHPYIDNTFTKKNEVIESNEFDYSGGRGEVDTVEEKLEAAEEASCSSCVLLSSDRRRIGDGILLIDARVLPPPIGERRTKLLPFGSSLFSLVESATCGRRKPWERKRVCDIMQKEGTIVCSDSNCFLMYKTLGISRRDEGRALYLGI</sequence>
<dbReference type="OrthoDB" id="2015206at2759"/>
<protein>
    <recommendedName>
        <fullName evidence="3">Serine-threonine/tyrosine-protein kinase catalytic domain-containing protein</fullName>
    </recommendedName>
</protein>
<evidence type="ECO:0000313" key="2">
    <source>
        <dbReference type="Proteomes" id="UP000242715"/>
    </source>
</evidence>
<reference evidence="2" key="1">
    <citation type="journal article" date="2017" name="Front. Plant Sci.">
        <title>Climate Clever Clovers: New Paradigm to Reduce the Environmental Footprint of Ruminants by Breeding Low Methanogenic Forages Utilizing Haplotype Variation.</title>
        <authorList>
            <person name="Kaur P."/>
            <person name="Appels R."/>
            <person name="Bayer P.E."/>
            <person name="Keeble-Gagnere G."/>
            <person name="Wang J."/>
            <person name="Hirakawa H."/>
            <person name="Shirasawa K."/>
            <person name="Vercoe P."/>
            <person name="Stefanova K."/>
            <person name="Durmic Z."/>
            <person name="Nichols P."/>
            <person name="Revell C."/>
            <person name="Isobe S.N."/>
            <person name="Edwards D."/>
            <person name="Erskine W."/>
        </authorList>
    </citation>
    <scope>NUCLEOTIDE SEQUENCE [LARGE SCALE GENOMIC DNA]</scope>
    <source>
        <strain evidence="2">cv. Daliak</strain>
    </source>
</reference>
<name>A0A2Z6PM57_TRISU</name>
<keyword evidence="2" id="KW-1185">Reference proteome</keyword>
<evidence type="ECO:0008006" key="3">
    <source>
        <dbReference type="Google" id="ProtNLM"/>
    </source>
</evidence>
<proteinExistence type="predicted"/>
<evidence type="ECO:0000313" key="1">
    <source>
        <dbReference type="EMBL" id="GAU47699.1"/>
    </source>
</evidence>
<dbReference type="AlphaFoldDB" id="A0A2Z6PM57"/>
<dbReference type="EMBL" id="DF974339">
    <property type="protein sequence ID" value="GAU47699.1"/>
    <property type="molecule type" value="Genomic_DNA"/>
</dbReference>